<comment type="caution">
    <text evidence="1">The sequence shown here is derived from an EMBL/GenBank/DDBJ whole genome shotgun (WGS) entry which is preliminary data.</text>
</comment>
<gene>
    <name evidence="1" type="ORF">S03H2_36418</name>
</gene>
<feature type="non-terminal residue" evidence="1">
    <location>
        <position position="60"/>
    </location>
</feature>
<sequence>MAQGLNVGKYIIDLMADLEYDIMAIVDVVGGGFNKELVGITKYDKNRKIIQMEVTSDSAF</sequence>
<dbReference type="EMBL" id="BARU01022344">
    <property type="protein sequence ID" value="GAH55745.1"/>
    <property type="molecule type" value="Genomic_DNA"/>
</dbReference>
<dbReference type="AlphaFoldDB" id="X1HF93"/>
<reference evidence="1" key="1">
    <citation type="journal article" date="2014" name="Front. Microbiol.">
        <title>High frequency of phylogenetically diverse reductive dehalogenase-homologous genes in deep subseafloor sedimentary metagenomes.</title>
        <authorList>
            <person name="Kawai M."/>
            <person name="Futagami T."/>
            <person name="Toyoda A."/>
            <person name="Takaki Y."/>
            <person name="Nishi S."/>
            <person name="Hori S."/>
            <person name="Arai W."/>
            <person name="Tsubouchi T."/>
            <person name="Morono Y."/>
            <person name="Uchiyama I."/>
            <person name="Ito T."/>
            <person name="Fujiyama A."/>
            <person name="Inagaki F."/>
            <person name="Takami H."/>
        </authorList>
    </citation>
    <scope>NUCLEOTIDE SEQUENCE</scope>
    <source>
        <strain evidence="1">Expedition CK06-06</strain>
    </source>
</reference>
<accession>X1HF93</accession>
<evidence type="ECO:0000313" key="1">
    <source>
        <dbReference type="EMBL" id="GAH55745.1"/>
    </source>
</evidence>
<protein>
    <submittedName>
        <fullName evidence="1">Uncharacterized protein</fullName>
    </submittedName>
</protein>
<name>X1HF93_9ZZZZ</name>
<organism evidence="1">
    <name type="scientific">marine sediment metagenome</name>
    <dbReference type="NCBI Taxonomy" id="412755"/>
    <lineage>
        <taxon>unclassified sequences</taxon>
        <taxon>metagenomes</taxon>
        <taxon>ecological metagenomes</taxon>
    </lineage>
</organism>
<proteinExistence type="predicted"/>